<dbReference type="GO" id="GO:0003677">
    <property type="term" value="F:DNA binding"/>
    <property type="evidence" value="ECO:0007669"/>
    <property type="project" value="InterPro"/>
</dbReference>
<reference evidence="3 4" key="2">
    <citation type="submission" date="2018-03" db="EMBL/GenBank/DDBJ databases">
        <authorList>
            <person name="Keele B.F."/>
        </authorList>
    </citation>
    <scope>NUCLEOTIDE SEQUENCE [LARGE SCALE GENOMIC DNA]</scope>
    <source>
        <strain evidence="3 4">D13</strain>
    </source>
</reference>
<sequence>MIGTTHDPMPLAEIGERLRIAREVARLTQKDVADAMSIARTTLVAIERGQRRVRIAELQQFAKLYGTSVNALLRQEAVHVDLAPRFRKLTDNNQVAAQATAILADLARAEVELENLLGVKRARNYPAERPILPGDVRVQAEHDAAELRQRCGLGQAPVHDIVTFLEMELGVRVYVRRVDGNVSGLFVFDDVLGACILLNANHPRARRNQSGAHELGHFISVRREPEILHLSELGNTREERYATAFGIAFLTPANAIKQKFGEVTAGSSQLTRRHVIVLAHYFGVSREAIVRRLEDLSLTKKGSWDWFVANGGITDTQERQVLGDLQLPDLYKGAADRPTTLRLNLLAAEAYRRELLSEGQLAQLLNLDRVELRGMLQDVEMLEDEPDGAPKLPL</sequence>
<evidence type="ECO:0000259" key="2">
    <source>
        <dbReference type="PROSITE" id="PS50943"/>
    </source>
</evidence>
<reference evidence="3 4" key="1">
    <citation type="submission" date="2018-03" db="EMBL/GenBank/DDBJ databases">
        <title>Ahniella affigens gen. nov., sp. nov., a gammaproteobacterium isolated from sandy soil near a stream.</title>
        <authorList>
            <person name="Ko Y."/>
            <person name="Kim J.-H."/>
        </authorList>
    </citation>
    <scope>NUCLEOTIDE SEQUENCE [LARGE SCALE GENOMIC DNA]</scope>
    <source>
        <strain evidence="3 4">D13</strain>
    </source>
</reference>
<dbReference type="CDD" id="cd00093">
    <property type="entry name" value="HTH_XRE"/>
    <property type="match status" value="1"/>
</dbReference>
<dbReference type="SMART" id="SM00530">
    <property type="entry name" value="HTH_XRE"/>
    <property type="match status" value="1"/>
</dbReference>
<dbReference type="SUPFAM" id="SSF47413">
    <property type="entry name" value="lambda repressor-like DNA-binding domains"/>
    <property type="match status" value="1"/>
</dbReference>
<evidence type="ECO:0000313" key="3">
    <source>
        <dbReference type="EMBL" id="AVQ00065.1"/>
    </source>
</evidence>
<comment type="similarity">
    <text evidence="1">Belongs to the short-chain fatty acyl-CoA assimilation regulator (ScfR) family.</text>
</comment>
<keyword evidence="4" id="KW-1185">Reference proteome</keyword>
<gene>
    <name evidence="3" type="ORF">C7S18_09430</name>
</gene>
<evidence type="ECO:0000313" key="4">
    <source>
        <dbReference type="Proteomes" id="UP000241074"/>
    </source>
</evidence>
<dbReference type="InterPro" id="IPR001387">
    <property type="entry name" value="Cro/C1-type_HTH"/>
</dbReference>
<dbReference type="Pfam" id="PF13560">
    <property type="entry name" value="HTH_31"/>
    <property type="match status" value="1"/>
</dbReference>
<dbReference type="PANTHER" id="PTHR43236:SF1">
    <property type="entry name" value="BLL7220 PROTEIN"/>
    <property type="match status" value="1"/>
</dbReference>
<dbReference type="Pfam" id="PF06114">
    <property type="entry name" value="Peptidase_M78"/>
    <property type="match status" value="1"/>
</dbReference>
<dbReference type="KEGG" id="xba:C7S18_09430"/>
<dbReference type="OrthoDB" id="9794834at2"/>
<accession>A0A2P1PZ15</accession>
<dbReference type="AlphaFoldDB" id="A0A2P1PZ15"/>
<feature type="domain" description="HTH cro/C1-type" evidence="2">
    <location>
        <begin position="18"/>
        <end position="72"/>
    </location>
</feature>
<name>A0A2P1PZ15_9GAMM</name>
<dbReference type="Gene3D" id="1.10.260.40">
    <property type="entry name" value="lambda repressor-like DNA-binding domains"/>
    <property type="match status" value="1"/>
</dbReference>
<dbReference type="PANTHER" id="PTHR43236">
    <property type="entry name" value="ANTITOXIN HIGA1"/>
    <property type="match status" value="1"/>
</dbReference>
<dbReference type="PROSITE" id="PS50943">
    <property type="entry name" value="HTH_CROC1"/>
    <property type="match status" value="1"/>
</dbReference>
<evidence type="ECO:0000256" key="1">
    <source>
        <dbReference type="ARBA" id="ARBA00007227"/>
    </source>
</evidence>
<organism evidence="3 4">
    <name type="scientific">Ahniella affigens</name>
    <dbReference type="NCBI Taxonomy" id="2021234"/>
    <lineage>
        <taxon>Bacteria</taxon>
        <taxon>Pseudomonadati</taxon>
        <taxon>Pseudomonadota</taxon>
        <taxon>Gammaproteobacteria</taxon>
        <taxon>Lysobacterales</taxon>
        <taxon>Rhodanobacteraceae</taxon>
        <taxon>Ahniella</taxon>
    </lineage>
</organism>
<dbReference type="InterPro" id="IPR052345">
    <property type="entry name" value="Rad_response_metalloprotease"/>
</dbReference>
<dbReference type="InterPro" id="IPR010982">
    <property type="entry name" value="Lambda_DNA-bd_dom_sf"/>
</dbReference>
<proteinExistence type="inferred from homology"/>
<protein>
    <submittedName>
        <fullName evidence="3">Transcriptional regulator</fullName>
    </submittedName>
</protein>
<dbReference type="Proteomes" id="UP000241074">
    <property type="component" value="Chromosome"/>
</dbReference>
<dbReference type="Gene3D" id="1.10.10.2910">
    <property type="match status" value="1"/>
</dbReference>
<dbReference type="EMBL" id="CP027860">
    <property type="protein sequence ID" value="AVQ00065.1"/>
    <property type="molecule type" value="Genomic_DNA"/>
</dbReference>
<dbReference type="InterPro" id="IPR010359">
    <property type="entry name" value="IrrE_HExxH"/>
</dbReference>